<dbReference type="Pfam" id="PF07317">
    <property type="entry name" value="PilZN"/>
    <property type="match status" value="1"/>
</dbReference>
<evidence type="ECO:0000256" key="2">
    <source>
        <dbReference type="ARBA" id="ARBA00022741"/>
    </source>
</evidence>
<keyword evidence="8" id="KW-1185">Reference proteome</keyword>
<gene>
    <name evidence="4" type="primary">ycgR</name>
    <name evidence="7" type="ORF">CATMQ487_14230</name>
</gene>
<dbReference type="InterPro" id="IPR009875">
    <property type="entry name" value="PilZ_domain"/>
</dbReference>
<evidence type="ECO:0000313" key="7">
    <source>
        <dbReference type="EMBL" id="BDI04453.1"/>
    </source>
</evidence>
<evidence type="ECO:0000259" key="5">
    <source>
        <dbReference type="Pfam" id="PF07238"/>
    </source>
</evidence>
<accession>A0ABM7YJ46</accession>
<reference evidence="7" key="1">
    <citation type="submission" date="2022-04" db="EMBL/GenBank/DDBJ databases">
        <title>Whole genome sequence of Sphaerotilus sp. FB-5.</title>
        <authorList>
            <person name="Takeda M."/>
            <person name="Narihara S."/>
            <person name="Akimoto M."/>
            <person name="Akimoto R."/>
            <person name="Nishiyashiki S."/>
            <person name="Murakami T."/>
        </authorList>
    </citation>
    <scope>NUCLEOTIDE SEQUENCE</scope>
    <source>
        <strain evidence="7">FB-5</strain>
    </source>
</reference>
<dbReference type="Gene3D" id="2.40.10.220">
    <property type="entry name" value="predicted glycosyltransferase like domains"/>
    <property type="match status" value="1"/>
</dbReference>
<name>A0ABM7YJ46_9BURK</name>
<dbReference type="InterPro" id="IPR009926">
    <property type="entry name" value="T3SS_YcgR_PilZN"/>
</dbReference>
<feature type="domain" description="Type III secretion system flagellar brake protein YcgR PilZN" evidence="6">
    <location>
        <begin position="28"/>
        <end position="133"/>
    </location>
</feature>
<feature type="domain" description="PilZ" evidence="5">
    <location>
        <begin position="135"/>
        <end position="247"/>
    </location>
</feature>
<comment type="subunit">
    <text evidence="4">Monomer. Interacts with the flagellar basal bodies.</text>
</comment>
<keyword evidence="3 4" id="KW-0975">Bacterial flagellum</keyword>
<dbReference type="EMBL" id="AP025730">
    <property type="protein sequence ID" value="BDI04453.1"/>
    <property type="molecule type" value="Genomic_DNA"/>
</dbReference>
<dbReference type="Proteomes" id="UP001057498">
    <property type="component" value="Chromosome"/>
</dbReference>
<proteinExistence type="inferred from homology"/>
<dbReference type="RefSeq" id="WP_251972572.1">
    <property type="nucleotide sequence ID" value="NZ_AP025730.1"/>
</dbReference>
<keyword evidence="2 4" id="KW-0547">Nucleotide-binding</keyword>
<evidence type="ECO:0000256" key="4">
    <source>
        <dbReference type="HAMAP-Rule" id="MF_01457"/>
    </source>
</evidence>
<evidence type="ECO:0000256" key="1">
    <source>
        <dbReference type="ARBA" id="ARBA00022636"/>
    </source>
</evidence>
<dbReference type="HAMAP" id="MF_01457">
    <property type="entry name" value="YcgR"/>
    <property type="match status" value="1"/>
</dbReference>
<protein>
    <recommendedName>
        <fullName evidence="4">Flagellar brake protein YcgR</fullName>
    </recommendedName>
    <alternativeName>
        <fullName evidence="4">Cyclic di-GMP binding protein YcgR</fullName>
    </alternativeName>
</protein>
<dbReference type="Pfam" id="PF07238">
    <property type="entry name" value="PilZ"/>
    <property type="match status" value="1"/>
</dbReference>
<evidence type="ECO:0000313" key="8">
    <source>
        <dbReference type="Proteomes" id="UP001057498"/>
    </source>
</evidence>
<dbReference type="Gene3D" id="2.30.110.10">
    <property type="entry name" value="Electron Transport, Fmn-binding Protein, Chain A"/>
    <property type="match status" value="1"/>
</dbReference>
<dbReference type="InterPro" id="IPR023787">
    <property type="entry name" value="T3SS_YcgR"/>
</dbReference>
<dbReference type="SUPFAM" id="SSF141371">
    <property type="entry name" value="PilZ domain-like"/>
    <property type="match status" value="1"/>
</dbReference>
<evidence type="ECO:0000259" key="6">
    <source>
        <dbReference type="Pfam" id="PF07317"/>
    </source>
</evidence>
<organism evidence="7 8">
    <name type="scientific">Sphaerotilus microaerophilus</name>
    <dbReference type="NCBI Taxonomy" id="2914710"/>
    <lineage>
        <taxon>Bacteria</taxon>
        <taxon>Pseudomonadati</taxon>
        <taxon>Pseudomonadota</taxon>
        <taxon>Betaproteobacteria</taxon>
        <taxon>Burkholderiales</taxon>
        <taxon>Sphaerotilaceae</taxon>
        <taxon>Sphaerotilus</taxon>
    </lineage>
</organism>
<comment type="subcellular location">
    <subcellularLocation>
        <location evidence="4">Bacterial flagellum basal body</location>
    </subcellularLocation>
</comment>
<comment type="similarity">
    <text evidence="4">Belongs to the YcgR family.</text>
</comment>
<comment type="function">
    <text evidence="4">Acts as a flagellar brake, regulating swimming and swarming in a bis-(3'-5') cyclic diguanylic acid (c-di-GMP)-dependent manner. Binds 1 c-di-GMP dimer per subunit. Increasing levels of c-di-GMP lead to decreased motility.</text>
</comment>
<evidence type="ECO:0000256" key="3">
    <source>
        <dbReference type="ARBA" id="ARBA00023143"/>
    </source>
</evidence>
<keyword evidence="1 4" id="KW-0973">c-di-GMP</keyword>
<sequence length="259" mass="27830">MFTTQAAALQDLEAPAPPGAALDAGADFRVSSPAEVHALLRQFVEGDVPLALTAPDGTHYSTTLWADDQARGVLVFSADPGDLRVHRLVESDEVVAAGYLDAVKLQFDVRGLVLVHGRDASALNAEYPDELYRFQRRGAFRVRPLTHAQPTARLAHPAVPGMLLTLRVMDVSQGGAAVFLPDDVPALPLHTVLGGVQLDLDPQTRLSVALRVVHVSAPSTQGRGTRLGCELVGLGGDGVRALQRYIDQTQRRRRTLMAL</sequence>
<dbReference type="InterPro" id="IPR012349">
    <property type="entry name" value="Split_barrel_FMN-bd"/>
</dbReference>